<evidence type="ECO:0000256" key="7">
    <source>
        <dbReference type="ARBA" id="ARBA00023242"/>
    </source>
</evidence>
<protein>
    <submittedName>
        <fullName evidence="8">Nuclear RNA export factor 1</fullName>
    </submittedName>
</protein>
<dbReference type="Proteomes" id="UP001152795">
    <property type="component" value="Unassembled WGS sequence"/>
</dbReference>
<evidence type="ECO:0000256" key="3">
    <source>
        <dbReference type="ARBA" id="ARBA00022448"/>
    </source>
</evidence>
<dbReference type="InterPro" id="IPR032710">
    <property type="entry name" value="NTF2-like_dom_sf"/>
</dbReference>
<gene>
    <name evidence="8" type="ORF">PACLA_8A041133</name>
</gene>
<feature type="non-terminal residue" evidence="8">
    <location>
        <position position="722"/>
    </location>
</feature>
<dbReference type="GO" id="GO:0005634">
    <property type="term" value="C:nucleus"/>
    <property type="evidence" value="ECO:0007669"/>
    <property type="project" value="UniProtKB-SubCell"/>
</dbReference>
<sequence length="722" mass="81100">QSLDTRYDTSTNSLDLSDFYHDKVLNENQIQGVLNKPWLLAMIVKLIKECCPQLQNLDLRKNRISTLDALKDLHEAAPSMSTLHLGENNLRHINELKKIKNLKELKSLVVDGNPLCDNYSNSQTGYVSEIRSVFPKLVSLGSFIPDELTKKLVLPFVKQYLAVYDSDNRQKLLDAYDDEAVFSMCVVDFKNRGNTSNLISVYRKHSRNMKFLHDTDRKLELLKSSRISVVAFLNDLPSTKHDLESLTVDVNFVQPTCMGFTVCGLFKEGSTEELRAFTRAFIAVPSQGNSIAIINDQLSIRSPTADQREFASKSAGFGNTAASPSLFPVSATPVSSPNPMATLSPQATPSLQVSSLTTPSPLAGLNAQQQQMVTQFATQSGMNFNYSFKALSENNWDYQKAAEVFKTLHTQGKIPPEAFAKMRLFCIAFNISVVSIIAVLPSSRGEDDLENVDDVPPWGYGKTNDQVYGVDAWKNISKMCSGLRQSPINIKHGRARKKRNRSKISVQFTLENGQVYGDLKNNGHSPVFTVNASRASAQLTNVPNHRKDIYILKKIYFRFGCTERAGSEHQFDGVPTPGEIHLVFYKDQYRTLDRAMSKTDGLVILAVLLGGDLNYNRGLTDITTHLSQIKESGDEVSLKKGVRLSYLVPELAENKLKYYTYKGSITTPPCYESVRWFVMKSPIAITKQQLQEFRLLEGSNGRMCDNFRQVQKLHRRFLSLYV</sequence>
<dbReference type="Gene3D" id="3.80.10.10">
    <property type="entry name" value="Ribonuclease Inhibitor"/>
    <property type="match status" value="1"/>
</dbReference>
<dbReference type="PROSITE" id="PS50177">
    <property type="entry name" value="NTF2_DOMAIN"/>
    <property type="match status" value="1"/>
</dbReference>
<dbReference type="InterPro" id="IPR001148">
    <property type="entry name" value="CA_dom"/>
</dbReference>
<dbReference type="Gene3D" id="3.10.200.10">
    <property type="entry name" value="Alpha carbonic anhydrase"/>
    <property type="match status" value="1"/>
</dbReference>
<name>A0A6S7G2H3_PARCT</name>
<dbReference type="SUPFAM" id="SSF54427">
    <property type="entry name" value="NTF2-like"/>
    <property type="match status" value="1"/>
</dbReference>
<dbReference type="Pfam" id="PF03943">
    <property type="entry name" value="TAP_C"/>
    <property type="match status" value="1"/>
</dbReference>
<dbReference type="SUPFAM" id="SSF51069">
    <property type="entry name" value="Carbonic anhydrase"/>
    <property type="match status" value="1"/>
</dbReference>
<dbReference type="InterPro" id="IPR001611">
    <property type="entry name" value="Leu-rich_rpt"/>
</dbReference>
<dbReference type="PROSITE" id="PS51450">
    <property type="entry name" value="LRR"/>
    <property type="match status" value="1"/>
</dbReference>
<dbReference type="PROSITE" id="PS51144">
    <property type="entry name" value="ALPHA_CA_2"/>
    <property type="match status" value="1"/>
</dbReference>
<dbReference type="Pfam" id="PF22602">
    <property type="entry name" value="NXF_NTF2"/>
    <property type="match status" value="1"/>
</dbReference>
<evidence type="ECO:0000313" key="8">
    <source>
        <dbReference type="EMBL" id="CAB3980200.1"/>
    </source>
</evidence>
<dbReference type="Gene3D" id="1.10.8.10">
    <property type="entry name" value="DNA helicase RuvA subunit, C-terminal domain"/>
    <property type="match status" value="1"/>
</dbReference>
<dbReference type="GO" id="GO:0003723">
    <property type="term" value="F:RNA binding"/>
    <property type="evidence" value="ECO:0007669"/>
    <property type="project" value="TreeGrafter"/>
</dbReference>
<dbReference type="InterPro" id="IPR005637">
    <property type="entry name" value="TAP_C_dom"/>
</dbReference>
<dbReference type="SMART" id="SM00804">
    <property type="entry name" value="TAP_C"/>
    <property type="match status" value="1"/>
</dbReference>
<reference evidence="8" key="1">
    <citation type="submission" date="2020-04" db="EMBL/GenBank/DDBJ databases">
        <authorList>
            <person name="Alioto T."/>
            <person name="Alioto T."/>
            <person name="Gomez Garrido J."/>
        </authorList>
    </citation>
    <scope>NUCLEOTIDE SEQUENCE</scope>
    <source>
        <strain evidence="8">A484AB</strain>
    </source>
</reference>
<evidence type="ECO:0000256" key="5">
    <source>
        <dbReference type="ARBA" id="ARBA00022737"/>
    </source>
</evidence>
<dbReference type="CDD" id="cd14342">
    <property type="entry name" value="UBA_TAP-C"/>
    <property type="match status" value="1"/>
</dbReference>
<keyword evidence="6" id="KW-0509">mRNA transport</keyword>
<dbReference type="CDD" id="cd00326">
    <property type="entry name" value="alpha_CA"/>
    <property type="match status" value="1"/>
</dbReference>
<evidence type="ECO:0000256" key="4">
    <source>
        <dbReference type="ARBA" id="ARBA00022614"/>
    </source>
</evidence>
<keyword evidence="5" id="KW-0677">Repeat</keyword>
<keyword evidence="7" id="KW-0539">Nucleus</keyword>
<dbReference type="SMART" id="SM01057">
    <property type="entry name" value="Carb_anhydrase"/>
    <property type="match status" value="1"/>
</dbReference>
<evidence type="ECO:0000256" key="1">
    <source>
        <dbReference type="ARBA" id="ARBA00004123"/>
    </source>
</evidence>
<organism evidence="8 9">
    <name type="scientific">Paramuricea clavata</name>
    <name type="common">Red gorgonian</name>
    <name type="synonym">Violescent sea-whip</name>
    <dbReference type="NCBI Taxonomy" id="317549"/>
    <lineage>
        <taxon>Eukaryota</taxon>
        <taxon>Metazoa</taxon>
        <taxon>Cnidaria</taxon>
        <taxon>Anthozoa</taxon>
        <taxon>Octocorallia</taxon>
        <taxon>Malacalcyonacea</taxon>
        <taxon>Plexauridae</taxon>
        <taxon>Paramuricea</taxon>
    </lineage>
</organism>
<dbReference type="InterPro" id="IPR018222">
    <property type="entry name" value="Nuclear_transport_factor_2_euk"/>
</dbReference>
<accession>A0A6S7G2H3</accession>
<dbReference type="GO" id="GO:0016973">
    <property type="term" value="P:poly(A)+ mRNA export from nucleus"/>
    <property type="evidence" value="ECO:0007669"/>
    <property type="project" value="TreeGrafter"/>
</dbReference>
<evidence type="ECO:0000256" key="2">
    <source>
        <dbReference type="ARBA" id="ARBA00009285"/>
    </source>
</evidence>
<dbReference type="FunFam" id="1.10.8.10:FF:000018">
    <property type="entry name" value="Nuclear RNA export factor 1"/>
    <property type="match status" value="1"/>
</dbReference>
<dbReference type="InterPro" id="IPR009060">
    <property type="entry name" value="UBA-like_sf"/>
</dbReference>
<proteinExistence type="inferred from homology"/>
<dbReference type="PROSITE" id="PS51281">
    <property type="entry name" value="TAP_C"/>
    <property type="match status" value="1"/>
</dbReference>
<keyword evidence="4" id="KW-0433">Leucine-rich repeat</keyword>
<dbReference type="EMBL" id="CACRXK020000268">
    <property type="protein sequence ID" value="CAB3980200.1"/>
    <property type="molecule type" value="Genomic_DNA"/>
</dbReference>
<dbReference type="SUPFAM" id="SSF46934">
    <property type="entry name" value="UBA-like"/>
    <property type="match status" value="1"/>
</dbReference>
<dbReference type="Pfam" id="PF00194">
    <property type="entry name" value="Carb_anhydrase"/>
    <property type="match status" value="1"/>
</dbReference>
<dbReference type="SUPFAM" id="SSF52058">
    <property type="entry name" value="L domain-like"/>
    <property type="match status" value="1"/>
</dbReference>
<dbReference type="InterPro" id="IPR030217">
    <property type="entry name" value="NXF_fam"/>
</dbReference>
<dbReference type="FunFam" id="3.10.450.50:FF:000004">
    <property type="entry name" value="Nuclear RNA export factor 1"/>
    <property type="match status" value="1"/>
</dbReference>
<evidence type="ECO:0000256" key="6">
    <source>
        <dbReference type="ARBA" id="ARBA00022816"/>
    </source>
</evidence>
<keyword evidence="9" id="KW-1185">Reference proteome</keyword>
<comment type="similarity">
    <text evidence="2">Belongs to the NXF family.</text>
</comment>
<keyword evidence="3" id="KW-0813">Transport</keyword>
<dbReference type="PANTHER" id="PTHR10662:SF22">
    <property type="entry name" value="NUCLEAR RNA EXPORT FACTOR 1"/>
    <property type="match status" value="1"/>
</dbReference>
<dbReference type="Pfam" id="PF24048">
    <property type="entry name" value="LRR_NXF1-5"/>
    <property type="match status" value="1"/>
</dbReference>
<dbReference type="InterPro" id="IPR057125">
    <property type="entry name" value="NXF1/2/3/5-like_LRR"/>
</dbReference>
<dbReference type="PANTHER" id="PTHR10662">
    <property type="entry name" value="NUCLEAR RNA EXPORT FACTOR"/>
    <property type="match status" value="1"/>
</dbReference>
<dbReference type="OrthoDB" id="6151278at2759"/>
<dbReference type="InterPro" id="IPR002075">
    <property type="entry name" value="NTF2_dom"/>
</dbReference>
<evidence type="ECO:0000313" key="9">
    <source>
        <dbReference type="Proteomes" id="UP001152795"/>
    </source>
</evidence>
<dbReference type="InterPro" id="IPR036398">
    <property type="entry name" value="CA_dom_sf"/>
</dbReference>
<comment type="caution">
    <text evidence="8">The sequence shown here is derived from an EMBL/GenBank/DDBJ whole genome shotgun (WGS) entry which is preliminary data.</text>
</comment>
<dbReference type="InterPro" id="IPR032675">
    <property type="entry name" value="LRR_dom_sf"/>
</dbReference>
<dbReference type="Gene3D" id="3.10.450.50">
    <property type="match status" value="1"/>
</dbReference>
<dbReference type="AlphaFoldDB" id="A0A6S7G2H3"/>
<comment type="subcellular location">
    <subcellularLocation>
        <location evidence="1">Nucleus</location>
    </subcellularLocation>
</comment>